<gene>
    <name evidence="3" type="ORF">PACLA_8A016687</name>
</gene>
<sequence length="347" mass="38697">MFYGNLAEKESPICIPDAEEESFEEFLRFLYTDACKITAENAIVVIHLAKKYLVSSLAEKCREILEASIKPDNAFAVLKQAVQFDEKELEEMCWNIVSEKPLECINSEAFCSIGSSTLNAFLKKETFSITEMELFKAILKWTDKECERQGLNIEHDKTARRRILGDSVYEIPFLAMPLENFVKYVSPTGILTDTEIVSILQKLCKLDVAGLKWKEHKKRQPCISLISFSRFDSADVAGSGWSYHGESDGLTLDKNVTGTYTSEQDSDGVPGYDVMLPNPIPLLPNKEITIIATIIGPNSYSGTNGKSSVKIDDIVITFKIAPSGLSSNSTGKSSGQFYKIFLSKLKF</sequence>
<evidence type="ECO:0000256" key="2">
    <source>
        <dbReference type="ARBA" id="ARBA00022490"/>
    </source>
</evidence>
<reference evidence="3" key="1">
    <citation type="submission" date="2020-04" db="EMBL/GenBank/DDBJ databases">
        <authorList>
            <person name="Alioto T."/>
            <person name="Alioto T."/>
            <person name="Gomez Garrido J."/>
        </authorList>
    </citation>
    <scope>NUCLEOTIDE SEQUENCE</scope>
    <source>
        <strain evidence="3">A484AB</strain>
    </source>
</reference>
<dbReference type="Gene3D" id="1.25.40.420">
    <property type="match status" value="1"/>
</dbReference>
<dbReference type="AlphaFoldDB" id="A0A6S7G2M4"/>
<dbReference type="Proteomes" id="UP001152795">
    <property type="component" value="Unassembled WGS sequence"/>
</dbReference>
<name>A0A6S7G2M4_PARCT</name>
<dbReference type="Gene3D" id="3.30.710.10">
    <property type="entry name" value="Potassium Channel Kv1.1, Chain A"/>
    <property type="match status" value="1"/>
</dbReference>
<dbReference type="InterPro" id="IPR000210">
    <property type="entry name" value="BTB/POZ_dom"/>
</dbReference>
<dbReference type="Pfam" id="PF00651">
    <property type="entry name" value="BTB"/>
    <property type="match status" value="1"/>
</dbReference>
<dbReference type="PANTHER" id="PTHR45774">
    <property type="entry name" value="BTB/POZ DOMAIN-CONTAINING"/>
    <property type="match status" value="1"/>
</dbReference>
<organism evidence="3 4">
    <name type="scientific">Paramuricea clavata</name>
    <name type="common">Red gorgonian</name>
    <name type="synonym">Violescent sea-whip</name>
    <dbReference type="NCBI Taxonomy" id="317549"/>
    <lineage>
        <taxon>Eukaryota</taxon>
        <taxon>Metazoa</taxon>
        <taxon>Cnidaria</taxon>
        <taxon>Anthozoa</taxon>
        <taxon>Octocorallia</taxon>
        <taxon>Malacalcyonacea</taxon>
        <taxon>Plexauridae</taxon>
        <taxon>Paramuricea</taxon>
    </lineage>
</organism>
<dbReference type="Pfam" id="PF08005">
    <property type="entry name" value="PHR"/>
    <property type="match status" value="1"/>
</dbReference>
<evidence type="ECO:0000313" key="4">
    <source>
        <dbReference type="Proteomes" id="UP001152795"/>
    </source>
</evidence>
<dbReference type="Pfam" id="PF07707">
    <property type="entry name" value="BACK"/>
    <property type="match status" value="1"/>
</dbReference>
<keyword evidence="2" id="KW-0963">Cytoplasm</keyword>
<dbReference type="OrthoDB" id="5983342at2759"/>
<dbReference type="InterPro" id="IPR038648">
    <property type="entry name" value="PHR_sf"/>
</dbReference>
<accession>A0A6S7G2M4</accession>
<comment type="subcellular location">
    <subcellularLocation>
        <location evidence="1">Cytoplasm</location>
    </subcellularLocation>
</comment>
<keyword evidence="4" id="KW-1185">Reference proteome</keyword>
<evidence type="ECO:0000313" key="3">
    <source>
        <dbReference type="EMBL" id="CAB3984543.1"/>
    </source>
</evidence>
<dbReference type="Gene3D" id="2.60.120.820">
    <property type="entry name" value="PHR domain"/>
    <property type="match status" value="1"/>
</dbReference>
<dbReference type="SMART" id="SM00875">
    <property type="entry name" value="BACK"/>
    <property type="match status" value="1"/>
</dbReference>
<dbReference type="EMBL" id="CACRXK020000752">
    <property type="protein sequence ID" value="CAB3984543.1"/>
    <property type="molecule type" value="Genomic_DNA"/>
</dbReference>
<dbReference type="PANTHER" id="PTHR45774:SF3">
    <property type="entry name" value="BTB (POZ) DOMAIN-CONTAINING 2B-RELATED"/>
    <property type="match status" value="1"/>
</dbReference>
<dbReference type="GO" id="GO:0005829">
    <property type="term" value="C:cytosol"/>
    <property type="evidence" value="ECO:0007669"/>
    <property type="project" value="TreeGrafter"/>
</dbReference>
<dbReference type="SUPFAM" id="SSF54695">
    <property type="entry name" value="POZ domain"/>
    <property type="match status" value="1"/>
</dbReference>
<evidence type="ECO:0000256" key="1">
    <source>
        <dbReference type="ARBA" id="ARBA00004496"/>
    </source>
</evidence>
<dbReference type="InterPro" id="IPR011705">
    <property type="entry name" value="BACK"/>
</dbReference>
<comment type="caution">
    <text evidence="3">The sequence shown here is derived from an EMBL/GenBank/DDBJ whole genome shotgun (WGS) entry which is preliminary data.</text>
</comment>
<dbReference type="InterPro" id="IPR011333">
    <property type="entry name" value="SKP1/BTB/POZ_sf"/>
</dbReference>
<dbReference type="GO" id="GO:0022008">
    <property type="term" value="P:neurogenesis"/>
    <property type="evidence" value="ECO:0007669"/>
    <property type="project" value="TreeGrafter"/>
</dbReference>
<dbReference type="InterPro" id="IPR012983">
    <property type="entry name" value="PHR"/>
</dbReference>
<proteinExistence type="predicted"/>
<protein>
    <submittedName>
        <fullName evidence="3">BTB POZ domain-containing 6-like</fullName>
    </submittedName>
</protein>